<gene>
    <name evidence="1" type="ORF">PC113_g22980</name>
    <name evidence="2" type="ORF">PC115_g22917</name>
    <name evidence="3" type="ORF">PC118_g20600</name>
    <name evidence="4" type="ORF">PC129_g4844</name>
</gene>
<evidence type="ECO:0000313" key="3">
    <source>
        <dbReference type="EMBL" id="KAG2963976.1"/>
    </source>
</evidence>
<evidence type="ECO:0000313" key="2">
    <source>
        <dbReference type="EMBL" id="KAG2878974.1"/>
    </source>
</evidence>
<name>A0A8T1AGZ1_9STRA</name>
<proteinExistence type="predicted"/>
<evidence type="ECO:0000313" key="4">
    <source>
        <dbReference type="EMBL" id="KAG3224528.1"/>
    </source>
</evidence>
<dbReference type="EMBL" id="RCMV01000109">
    <property type="protein sequence ID" value="KAG3224528.1"/>
    <property type="molecule type" value="Genomic_DNA"/>
</dbReference>
<organism evidence="2 5">
    <name type="scientific">Phytophthora cactorum</name>
    <dbReference type="NCBI Taxonomy" id="29920"/>
    <lineage>
        <taxon>Eukaryota</taxon>
        <taxon>Sar</taxon>
        <taxon>Stramenopiles</taxon>
        <taxon>Oomycota</taxon>
        <taxon>Peronosporomycetes</taxon>
        <taxon>Peronosporales</taxon>
        <taxon>Peronosporaceae</taxon>
        <taxon>Phytophthora</taxon>
    </lineage>
</organism>
<evidence type="ECO:0000313" key="1">
    <source>
        <dbReference type="EMBL" id="KAG2817403.1"/>
    </source>
</evidence>
<dbReference type="AlphaFoldDB" id="A0A8T1AGZ1"/>
<sequence length="109" mass="11834">MDPKPPSTQAKTRTITTPSTGVIDISRLQTITGGVLPRRAPAPEARTGPKGLMALNVDVSEKVATRDSPTEMIATKVEMTATADISTARTQPLLQNEVKLEMMEIRMSW</sequence>
<dbReference type="Proteomes" id="UP000760860">
    <property type="component" value="Unassembled WGS sequence"/>
</dbReference>
<comment type="caution">
    <text evidence="2">The sequence shown here is derived from an EMBL/GenBank/DDBJ whole genome shotgun (WGS) entry which is preliminary data.</text>
</comment>
<dbReference type="Proteomes" id="UP000774804">
    <property type="component" value="Unassembled WGS sequence"/>
</dbReference>
<evidence type="ECO:0000313" key="5">
    <source>
        <dbReference type="Proteomes" id="UP000774804"/>
    </source>
</evidence>
<reference evidence="2" key="1">
    <citation type="submission" date="2018-10" db="EMBL/GenBank/DDBJ databases">
        <title>Effector identification in a new, highly contiguous assembly of the strawberry crown rot pathogen Phytophthora cactorum.</title>
        <authorList>
            <person name="Armitage A.D."/>
            <person name="Nellist C.F."/>
            <person name="Bates H."/>
            <person name="Vickerstaff R.J."/>
            <person name="Harrison R.J."/>
        </authorList>
    </citation>
    <scope>NUCLEOTIDE SEQUENCE</scope>
    <source>
        <strain evidence="1">15-7</strain>
        <strain evidence="2">4032</strain>
        <strain evidence="3">P415</strain>
        <strain evidence="4">P421</strain>
    </source>
</reference>
<dbReference type="EMBL" id="RCMG01001933">
    <property type="protein sequence ID" value="KAG2817403.1"/>
    <property type="molecule type" value="Genomic_DNA"/>
</dbReference>
<dbReference type="Proteomes" id="UP000697107">
    <property type="component" value="Unassembled WGS sequence"/>
</dbReference>
<protein>
    <submittedName>
        <fullName evidence="2">Uncharacterized protein</fullName>
    </submittedName>
</protein>
<dbReference type="Proteomes" id="UP000735874">
    <property type="component" value="Unassembled WGS sequence"/>
</dbReference>
<dbReference type="EMBL" id="RCML01001267">
    <property type="protein sequence ID" value="KAG2963976.1"/>
    <property type="molecule type" value="Genomic_DNA"/>
</dbReference>
<accession>A0A8T1AGZ1</accession>
<dbReference type="EMBL" id="RCMI01002064">
    <property type="protein sequence ID" value="KAG2878974.1"/>
    <property type="molecule type" value="Genomic_DNA"/>
</dbReference>